<dbReference type="SUPFAM" id="SSF53822">
    <property type="entry name" value="Periplasmic binding protein-like I"/>
    <property type="match status" value="1"/>
</dbReference>
<evidence type="ECO:0000256" key="3">
    <source>
        <dbReference type="ARBA" id="ARBA00023163"/>
    </source>
</evidence>
<feature type="domain" description="HTH lacI-type" evidence="4">
    <location>
        <begin position="2"/>
        <end position="56"/>
    </location>
</feature>
<dbReference type="InterPro" id="IPR000843">
    <property type="entry name" value="HTH_LacI"/>
</dbReference>
<organism evidence="5 6">
    <name type="scientific">Romboutsia weinsteinii</name>
    <dbReference type="NCBI Taxonomy" id="2020949"/>
    <lineage>
        <taxon>Bacteria</taxon>
        <taxon>Bacillati</taxon>
        <taxon>Bacillota</taxon>
        <taxon>Clostridia</taxon>
        <taxon>Peptostreptococcales</taxon>
        <taxon>Peptostreptococcaceae</taxon>
        <taxon>Romboutsia</taxon>
    </lineage>
</organism>
<evidence type="ECO:0000313" key="6">
    <source>
        <dbReference type="Proteomes" id="UP000215694"/>
    </source>
</evidence>
<dbReference type="PROSITE" id="PS50932">
    <property type="entry name" value="HTH_LACI_2"/>
    <property type="match status" value="1"/>
</dbReference>
<dbReference type="PROSITE" id="PS00356">
    <property type="entry name" value="HTH_LACI_1"/>
    <property type="match status" value="1"/>
</dbReference>
<proteinExistence type="predicted"/>
<dbReference type="SUPFAM" id="SSF53850">
    <property type="entry name" value="Periplasmic binding protein-like II"/>
    <property type="match status" value="1"/>
</dbReference>
<evidence type="ECO:0000259" key="4">
    <source>
        <dbReference type="PROSITE" id="PS50932"/>
    </source>
</evidence>
<keyword evidence="6" id="KW-1185">Reference proteome</keyword>
<dbReference type="OrthoDB" id="9775106at2"/>
<sequence>MITIKDIAKEAGVSHGTVSNVLNKTGKVSSEKIILVEDTVKKLGYVRNSQAKQLRQGFKKLIALILPNLEVPQYTELFSFFKDQFTSEDYEIQLYTTNDVPIIEKKVLEEINLSKVDALIAVSCLDDTTSIYKNTYPTFFIDRLPLNDNINKTFISFDFEKIGKDLSDYMKNKSLKDIAYFSNPLTFKNDNDLFTSLKNNLNSHDISINNFSCNYKLSSSKSFDLFVNNFDFDAIITSDIKRADDILAASNFTRSDKVPQIIAIDTLKIFTSNKFISYHLNYKLLAQTITTELLNYFGCEKFEEKNIILKNDGFRFNFVNANRSSNSTLNMLALTSPSSLALKKLLPSFKKATGIDVKLDTLEMDDLYEYLTLTKDNNFYDLIRMDVAWMSKLASSIYMPLEDTKKDFSSIFSNLIEDTQVKYSFIGDKQYAIPFDPSILVLLYRKDLFEDATLKRRYYEMYSSELTTPETFEELNKIASFFTKSKNPNSPTTFGATVPFGKSAVVACDFIPRLLNISGSILSNNKIVINTPESINALKNYIETYQYSSQKPNSWWSSNIDEFNNGLTAMTTVFSNHVSNIINNQYSNFIGKVGFSKIPGEHSILGGGVIGISKYCTKIDECYEFFKWFYSSEISSAFTLLGGLSPHKDIYVNHDILSLFPWIKESNSYFSTASRNIISDDSFDQRKFENILGNSIKNALLGTLSPKESLDYAQSLIDANF</sequence>
<dbReference type="Gene3D" id="1.10.260.40">
    <property type="entry name" value="lambda repressor-like DNA-binding domains"/>
    <property type="match status" value="1"/>
</dbReference>
<keyword evidence="3" id="KW-0804">Transcription</keyword>
<evidence type="ECO:0000313" key="5">
    <source>
        <dbReference type="EMBL" id="RDY27586.1"/>
    </source>
</evidence>
<accession>A0A371J4I9</accession>
<gene>
    <name evidence="5" type="ORF">CHL78_008970</name>
</gene>
<dbReference type="PANTHER" id="PTHR30146:SF109">
    <property type="entry name" value="HTH-TYPE TRANSCRIPTIONAL REGULATOR GALS"/>
    <property type="match status" value="1"/>
</dbReference>
<protein>
    <submittedName>
        <fullName evidence="5">Extracellular solute-binding protein</fullName>
    </submittedName>
</protein>
<dbReference type="SUPFAM" id="SSF47413">
    <property type="entry name" value="lambda repressor-like DNA-binding domains"/>
    <property type="match status" value="1"/>
</dbReference>
<dbReference type="Gene3D" id="3.40.190.10">
    <property type="entry name" value="Periplasmic binding protein-like II"/>
    <property type="match status" value="2"/>
</dbReference>
<dbReference type="InterPro" id="IPR006059">
    <property type="entry name" value="SBP"/>
</dbReference>
<dbReference type="AlphaFoldDB" id="A0A371J4I9"/>
<keyword evidence="1" id="KW-0805">Transcription regulation</keyword>
<dbReference type="SMART" id="SM00354">
    <property type="entry name" value="HTH_LACI"/>
    <property type="match status" value="1"/>
</dbReference>
<dbReference type="Pfam" id="PF00356">
    <property type="entry name" value="LacI"/>
    <property type="match status" value="1"/>
</dbReference>
<dbReference type="InterPro" id="IPR028082">
    <property type="entry name" value="Peripla_BP_I"/>
</dbReference>
<comment type="caution">
    <text evidence="5">The sequence shown here is derived from an EMBL/GenBank/DDBJ whole genome shotgun (WGS) entry which is preliminary data.</text>
</comment>
<dbReference type="EMBL" id="NOJY02000012">
    <property type="protein sequence ID" value="RDY27586.1"/>
    <property type="molecule type" value="Genomic_DNA"/>
</dbReference>
<evidence type="ECO:0000256" key="1">
    <source>
        <dbReference type="ARBA" id="ARBA00023015"/>
    </source>
</evidence>
<dbReference type="PRINTS" id="PR00036">
    <property type="entry name" value="HTHLACI"/>
</dbReference>
<name>A0A371J4I9_9FIRM</name>
<dbReference type="RefSeq" id="WP_094367853.1">
    <property type="nucleotide sequence ID" value="NZ_NOJY02000012.1"/>
</dbReference>
<dbReference type="InterPro" id="IPR010982">
    <property type="entry name" value="Lambda_DNA-bd_dom_sf"/>
</dbReference>
<dbReference type="PANTHER" id="PTHR30146">
    <property type="entry name" value="LACI-RELATED TRANSCRIPTIONAL REPRESSOR"/>
    <property type="match status" value="1"/>
</dbReference>
<keyword evidence="2" id="KW-0238">DNA-binding</keyword>
<dbReference type="Pfam" id="PF01547">
    <property type="entry name" value="SBP_bac_1"/>
    <property type="match status" value="1"/>
</dbReference>
<evidence type="ECO:0000256" key="2">
    <source>
        <dbReference type="ARBA" id="ARBA00023125"/>
    </source>
</evidence>
<dbReference type="CDD" id="cd01392">
    <property type="entry name" value="HTH_LacI"/>
    <property type="match status" value="1"/>
</dbReference>
<reference evidence="5 6" key="1">
    <citation type="journal article" date="2017" name="Genome Announc.">
        <title>Draft Genome Sequence of Romboutsia weinsteinii sp. nov. Strain CCRI-19649(T) Isolated from Surface Water.</title>
        <authorList>
            <person name="Maheux A.F."/>
            <person name="Boudreau D.K."/>
            <person name="Berube E."/>
            <person name="Boissinot M."/>
            <person name="Cantin P."/>
            <person name="Raymond F."/>
            <person name="Corbeil J."/>
            <person name="Omar R.F."/>
            <person name="Bergeron M.G."/>
        </authorList>
    </citation>
    <scope>NUCLEOTIDE SEQUENCE [LARGE SCALE GENOMIC DNA]</scope>
    <source>
        <strain evidence="5 6">CCRI-19649</strain>
    </source>
</reference>
<dbReference type="GO" id="GO:0000976">
    <property type="term" value="F:transcription cis-regulatory region binding"/>
    <property type="evidence" value="ECO:0007669"/>
    <property type="project" value="TreeGrafter"/>
</dbReference>
<dbReference type="GO" id="GO:0003700">
    <property type="term" value="F:DNA-binding transcription factor activity"/>
    <property type="evidence" value="ECO:0007669"/>
    <property type="project" value="TreeGrafter"/>
</dbReference>
<dbReference type="Gene3D" id="3.40.50.2300">
    <property type="match status" value="2"/>
</dbReference>
<dbReference type="Proteomes" id="UP000215694">
    <property type="component" value="Unassembled WGS sequence"/>
</dbReference>